<feature type="domain" description="N-acetyltransferase" evidence="1">
    <location>
        <begin position="6"/>
        <end position="148"/>
    </location>
</feature>
<proteinExistence type="predicted"/>
<evidence type="ECO:0000313" key="3">
    <source>
        <dbReference type="Proteomes" id="UP000198694"/>
    </source>
</evidence>
<dbReference type="InterPro" id="IPR000182">
    <property type="entry name" value="GNAT_dom"/>
</dbReference>
<dbReference type="Pfam" id="PF13673">
    <property type="entry name" value="Acetyltransf_10"/>
    <property type="match status" value="1"/>
</dbReference>
<dbReference type="SUPFAM" id="SSF55729">
    <property type="entry name" value="Acyl-CoA N-acyltransferases (Nat)"/>
    <property type="match status" value="1"/>
</dbReference>
<organism evidence="2 3">
    <name type="scientific">Sediminibacillus albus</name>
    <dbReference type="NCBI Taxonomy" id="407036"/>
    <lineage>
        <taxon>Bacteria</taxon>
        <taxon>Bacillati</taxon>
        <taxon>Bacillota</taxon>
        <taxon>Bacilli</taxon>
        <taxon>Bacillales</taxon>
        <taxon>Bacillaceae</taxon>
        <taxon>Sediminibacillus</taxon>
    </lineage>
</organism>
<keyword evidence="3" id="KW-1185">Reference proteome</keyword>
<dbReference type="STRING" id="407036.SAMN05216243_2698"/>
<name>A0A1G9ASF3_9BACI</name>
<dbReference type="Proteomes" id="UP000198694">
    <property type="component" value="Unassembled WGS sequence"/>
</dbReference>
<dbReference type="Gene3D" id="3.40.630.30">
    <property type="match status" value="1"/>
</dbReference>
<gene>
    <name evidence="2" type="ORF">SAMN05216243_2698</name>
</gene>
<dbReference type="GO" id="GO:0016747">
    <property type="term" value="F:acyltransferase activity, transferring groups other than amino-acyl groups"/>
    <property type="evidence" value="ECO:0007669"/>
    <property type="project" value="InterPro"/>
</dbReference>
<reference evidence="2 3" key="1">
    <citation type="submission" date="2016-10" db="EMBL/GenBank/DDBJ databases">
        <authorList>
            <person name="de Groot N.N."/>
        </authorList>
    </citation>
    <scope>NUCLEOTIDE SEQUENCE [LARGE SCALE GENOMIC DNA]</scope>
    <source>
        <strain evidence="2 3">CGMCC 1.6502</strain>
    </source>
</reference>
<dbReference type="RefSeq" id="WP_093215150.1">
    <property type="nucleotide sequence ID" value="NZ_FNFL01000004.1"/>
</dbReference>
<evidence type="ECO:0000313" key="2">
    <source>
        <dbReference type="EMBL" id="SDK30197.1"/>
    </source>
</evidence>
<dbReference type="PROSITE" id="PS51186">
    <property type="entry name" value="GNAT"/>
    <property type="match status" value="1"/>
</dbReference>
<dbReference type="InterPro" id="IPR016181">
    <property type="entry name" value="Acyl_CoA_acyltransferase"/>
</dbReference>
<dbReference type="OrthoDB" id="9796171at2"/>
<accession>A0A1G9ASF3</accession>
<evidence type="ECO:0000259" key="1">
    <source>
        <dbReference type="PROSITE" id="PS51186"/>
    </source>
</evidence>
<sequence length="148" mass="17099">MSWKLKTFKQLNPEELYAIIQTRIDVFVVEQNCPYRELDGHDKQAVHLLYAENGTIIAYARLLPRETVYPQASIGRVLVHGQHRKKGFAKALLGKSIEYIATEWKEKEIKIQAQAYLRNFYSSFGFKAISGIYLDDGIPHIDMQLVLK</sequence>
<protein>
    <submittedName>
        <fullName evidence="2">ElaA protein</fullName>
    </submittedName>
</protein>
<dbReference type="EMBL" id="FNFL01000004">
    <property type="protein sequence ID" value="SDK30197.1"/>
    <property type="molecule type" value="Genomic_DNA"/>
</dbReference>
<dbReference type="AlphaFoldDB" id="A0A1G9ASF3"/>
<dbReference type="CDD" id="cd04301">
    <property type="entry name" value="NAT_SF"/>
    <property type="match status" value="1"/>
</dbReference>